<name>A0A2T1N6C0_9FLAO</name>
<evidence type="ECO:0008006" key="3">
    <source>
        <dbReference type="Google" id="ProtNLM"/>
    </source>
</evidence>
<dbReference type="Gene3D" id="1.10.1740.10">
    <property type="match status" value="1"/>
</dbReference>
<gene>
    <name evidence="1" type="ORF">C7H61_12990</name>
</gene>
<dbReference type="EMBL" id="PXOT01000027">
    <property type="protein sequence ID" value="PSG87020.1"/>
    <property type="molecule type" value="Genomic_DNA"/>
</dbReference>
<accession>A0A2T1N6C0</accession>
<dbReference type="AlphaFoldDB" id="A0A2T1N6C0"/>
<evidence type="ECO:0000313" key="1">
    <source>
        <dbReference type="EMBL" id="PSG87020.1"/>
    </source>
</evidence>
<keyword evidence="2" id="KW-1185">Reference proteome</keyword>
<reference evidence="1 2" key="1">
    <citation type="submission" date="2018-03" db="EMBL/GenBank/DDBJ databases">
        <title>Mesoflavibacter sp. HG37 and Mesoflavibacter sp. HG96 sp.nov., two marine bacteria isolated from seawater of Western Pacific Ocean.</title>
        <authorList>
            <person name="Cheng H."/>
            <person name="Wu Y.-H."/>
            <person name="Guo L.-L."/>
            <person name="Xu X.-W."/>
        </authorList>
    </citation>
    <scope>NUCLEOTIDE SEQUENCE [LARGE SCALE GENOMIC DNA]</scope>
    <source>
        <strain evidence="1 2">KCTC 42117</strain>
    </source>
</reference>
<evidence type="ECO:0000313" key="2">
    <source>
        <dbReference type="Proteomes" id="UP000238430"/>
    </source>
</evidence>
<sequence length="214" mass="25835">MDIEFHLLIISEKEAHLKEARTSFSIIYEHFRKFLYNVIIKNIYYKSHKEEFAKTILNEVFFHLWNNPLAWEFNPKKHKSPDSGFKAYLSTIAYYKTLEYLKANESYLNNETPKVDDINNDWLFKLEVNEYEILENELKKKNNVLDGILANLEPKKQDIVRVYFQFYEEGKKMRSENIKLMESMFNTTWDNIRQIISRVKKQIKEVTKKTTKIQ</sequence>
<comment type="caution">
    <text evidence="1">The sequence shown here is derived from an EMBL/GenBank/DDBJ whole genome shotgun (WGS) entry which is preliminary data.</text>
</comment>
<organism evidence="1 2">
    <name type="scientific">Mesoflavibacter zeaxanthinifaciens subsp. sabulilitoris</name>
    <dbReference type="NCBI Taxonomy" id="1520893"/>
    <lineage>
        <taxon>Bacteria</taxon>
        <taxon>Pseudomonadati</taxon>
        <taxon>Bacteroidota</taxon>
        <taxon>Flavobacteriia</taxon>
        <taxon>Flavobacteriales</taxon>
        <taxon>Flavobacteriaceae</taxon>
        <taxon>Mesoflavibacter</taxon>
    </lineage>
</organism>
<proteinExistence type="predicted"/>
<dbReference type="OrthoDB" id="190020at2"/>
<dbReference type="Proteomes" id="UP000238430">
    <property type="component" value="Unassembled WGS sequence"/>
</dbReference>
<protein>
    <recommendedName>
        <fullName evidence="3">Sigma-70 family RNA polymerase sigma factor</fullName>
    </recommendedName>
</protein>
<dbReference type="RefSeq" id="WP_106680411.1">
    <property type="nucleotide sequence ID" value="NZ_JACHWV010000002.1"/>
</dbReference>